<evidence type="ECO:0000256" key="1">
    <source>
        <dbReference type="SAM" id="MobiDB-lite"/>
    </source>
</evidence>
<proteinExistence type="predicted"/>
<sequence length="151" mass="16840">MEWPSQNLWVAIQNWEGYLGYGSAPQRSKGSQPHTRLHSPEYQEEMTQHQAVKNSGDSNSPVRKKAVGIADVLLKGLCTDSFAHKHSPRALSEGQTQEVSETYRERLSCVASERRLEGQSPFSRCRTLLPSSWQASAIPPNMANSESALTR</sequence>
<evidence type="ECO:0000313" key="2">
    <source>
        <dbReference type="EMBL" id="KAF6390246.1"/>
    </source>
</evidence>
<reference evidence="2 3" key="1">
    <citation type="journal article" date="2020" name="Nature">
        <title>Six reference-quality genomes reveal evolution of bat adaptations.</title>
        <authorList>
            <person name="Jebb D."/>
            <person name="Huang Z."/>
            <person name="Pippel M."/>
            <person name="Hughes G.M."/>
            <person name="Lavrichenko K."/>
            <person name="Devanna P."/>
            <person name="Winkler S."/>
            <person name="Jermiin L.S."/>
            <person name="Skirmuntt E.C."/>
            <person name="Katzourakis A."/>
            <person name="Burkitt-Gray L."/>
            <person name="Ray D.A."/>
            <person name="Sullivan K.A.M."/>
            <person name="Roscito J.G."/>
            <person name="Kirilenko B.M."/>
            <person name="Davalos L.M."/>
            <person name="Corthals A.P."/>
            <person name="Power M.L."/>
            <person name="Jones G."/>
            <person name="Ransome R.D."/>
            <person name="Dechmann D.K.N."/>
            <person name="Locatelli A.G."/>
            <person name="Puechmaille S.J."/>
            <person name="Fedrigo O."/>
            <person name="Jarvis E.D."/>
            <person name="Hiller M."/>
            <person name="Vernes S.C."/>
            <person name="Myers E.W."/>
            <person name="Teeling E.C."/>
        </authorList>
    </citation>
    <scope>NUCLEOTIDE SEQUENCE [LARGE SCALE GENOMIC DNA]</scope>
    <source>
        <strain evidence="2">MRhiFer1</strain>
        <tissue evidence="2">Lung</tissue>
    </source>
</reference>
<evidence type="ECO:0000313" key="3">
    <source>
        <dbReference type="Proteomes" id="UP000585614"/>
    </source>
</evidence>
<accession>A0A7J8AVL0</accession>
<organism evidence="2 3">
    <name type="scientific">Rhinolophus ferrumequinum</name>
    <name type="common">Greater horseshoe bat</name>
    <dbReference type="NCBI Taxonomy" id="59479"/>
    <lineage>
        <taxon>Eukaryota</taxon>
        <taxon>Metazoa</taxon>
        <taxon>Chordata</taxon>
        <taxon>Craniata</taxon>
        <taxon>Vertebrata</taxon>
        <taxon>Euteleostomi</taxon>
        <taxon>Mammalia</taxon>
        <taxon>Eutheria</taxon>
        <taxon>Laurasiatheria</taxon>
        <taxon>Chiroptera</taxon>
        <taxon>Yinpterochiroptera</taxon>
        <taxon>Rhinolophoidea</taxon>
        <taxon>Rhinolophidae</taxon>
        <taxon>Rhinolophinae</taxon>
        <taxon>Rhinolophus</taxon>
    </lineage>
</organism>
<feature type="compositionally biased region" description="Polar residues" evidence="1">
    <location>
        <begin position="25"/>
        <end position="34"/>
    </location>
</feature>
<feature type="compositionally biased region" description="Polar residues" evidence="1">
    <location>
        <begin position="48"/>
        <end position="61"/>
    </location>
</feature>
<dbReference type="Proteomes" id="UP000585614">
    <property type="component" value="Unassembled WGS sequence"/>
</dbReference>
<protein>
    <submittedName>
        <fullName evidence="2">Uncharacterized protein</fullName>
    </submittedName>
</protein>
<comment type="caution">
    <text evidence="2">The sequence shown here is derived from an EMBL/GenBank/DDBJ whole genome shotgun (WGS) entry which is preliminary data.</text>
</comment>
<dbReference type="AlphaFoldDB" id="A0A7J8AVL0"/>
<name>A0A7J8AVL0_RHIFE</name>
<feature type="region of interest" description="Disordered" evidence="1">
    <location>
        <begin position="22"/>
        <end position="62"/>
    </location>
</feature>
<dbReference type="EMBL" id="JACAGC010000001">
    <property type="protein sequence ID" value="KAF6390246.1"/>
    <property type="molecule type" value="Genomic_DNA"/>
</dbReference>
<gene>
    <name evidence="2" type="ORF">mRhiFer1_007826</name>
</gene>